<evidence type="ECO:0000256" key="2">
    <source>
        <dbReference type="SAM" id="Phobius"/>
    </source>
</evidence>
<feature type="compositionally biased region" description="Low complexity" evidence="1">
    <location>
        <begin position="1"/>
        <end position="12"/>
    </location>
</feature>
<feature type="transmembrane region" description="Helical" evidence="2">
    <location>
        <begin position="192"/>
        <end position="214"/>
    </location>
</feature>
<evidence type="ECO:0000256" key="1">
    <source>
        <dbReference type="SAM" id="MobiDB-lite"/>
    </source>
</evidence>
<keyword evidence="4" id="KW-1185">Reference proteome</keyword>
<gene>
    <name evidence="3" type="ORF">BT62DRAFT_1005677</name>
</gene>
<evidence type="ECO:0000313" key="4">
    <source>
        <dbReference type="Proteomes" id="UP000812287"/>
    </source>
</evidence>
<reference evidence="3" key="1">
    <citation type="submission" date="2020-11" db="EMBL/GenBank/DDBJ databases">
        <title>Adaptations for nitrogen fixation in a non-lichenized fungal sporocarp promotes dispersal by wood-feeding termites.</title>
        <authorList>
            <consortium name="DOE Joint Genome Institute"/>
            <person name="Koch R.A."/>
            <person name="Yoon G."/>
            <person name="Arayal U."/>
            <person name="Lail K."/>
            <person name="Amirebrahimi M."/>
            <person name="Labutti K."/>
            <person name="Lipzen A."/>
            <person name="Riley R."/>
            <person name="Barry K."/>
            <person name="Henrissat B."/>
            <person name="Grigoriev I.V."/>
            <person name="Herr J.R."/>
            <person name="Aime M.C."/>
        </authorList>
    </citation>
    <scope>NUCLEOTIDE SEQUENCE</scope>
    <source>
        <strain evidence="3">MCA 3950</strain>
    </source>
</reference>
<feature type="transmembrane region" description="Helical" evidence="2">
    <location>
        <begin position="107"/>
        <end position="128"/>
    </location>
</feature>
<dbReference type="EMBL" id="MU250534">
    <property type="protein sequence ID" value="KAG7446400.1"/>
    <property type="molecule type" value="Genomic_DNA"/>
</dbReference>
<organism evidence="3 4">
    <name type="scientific">Guyanagaster necrorhizus</name>
    <dbReference type="NCBI Taxonomy" id="856835"/>
    <lineage>
        <taxon>Eukaryota</taxon>
        <taxon>Fungi</taxon>
        <taxon>Dikarya</taxon>
        <taxon>Basidiomycota</taxon>
        <taxon>Agaricomycotina</taxon>
        <taxon>Agaricomycetes</taxon>
        <taxon>Agaricomycetidae</taxon>
        <taxon>Agaricales</taxon>
        <taxon>Marasmiineae</taxon>
        <taxon>Physalacriaceae</taxon>
        <taxon>Guyanagaster</taxon>
    </lineage>
</organism>
<evidence type="ECO:0000313" key="3">
    <source>
        <dbReference type="EMBL" id="KAG7446400.1"/>
    </source>
</evidence>
<keyword evidence="2" id="KW-0812">Transmembrane</keyword>
<dbReference type="RefSeq" id="XP_043039900.1">
    <property type="nucleotide sequence ID" value="XM_043177167.1"/>
</dbReference>
<protein>
    <submittedName>
        <fullName evidence="3">Uncharacterized protein</fullName>
    </submittedName>
</protein>
<comment type="caution">
    <text evidence="3">The sequence shown here is derived from an EMBL/GenBank/DDBJ whole genome shotgun (WGS) entry which is preliminary data.</text>
</comment>
<accession>A0A9P7VTY7</accession>
<dbReference type="Proteomes" id="UP000812287">
    <property type="component" value="Unassembled WGS sequence"/>
</dbReference>
<feature type="region of interest" description="Disordered" evidence="1">
    <location>
        <begin position="1"/>
        <end position="37"/>
    </location>
</feature>
<feature type="compositionally biased region" description="Basic and acidic residues" evidence="1">
    <location>
        <begin position="14"/>
        <end position="23"/>
    </location>
</feature>
<proteinExistence type="predicted"/>
<name>A0A9P7VTY7_9AGAR</name>
<dbReference type="AlphaFoldDB" id="A0A9P7VTY7"/>
<dbReference type="GeneID" id="66099454"/>
<dbReference type="OrthoDB" id="2553651at2759"/>
<feature type="transmembrane region" description="Helical" evidence="2">
    <location>
        <begin position="140"/>
        <end position="158"/>
    </location>
</feature>
<keyword evidence="2" id="KW-1133">Transmembrane helix</keyword>
<keyword evidence="2" id="KW-0472">Membrane</keyword>
<feature type="transmembrane region" description="Helical" evidence="2">
    <location>
        <begin position="226"/>
        <end position="245"/>
    </location>
</feature>
<sequence>MSSNNSSYASAAKRAVDDNHPDPLPDTGLLNTITPSANPVVDNTLKVNLVPSDFKSNLVTAASANVPPPDSYSSPNKESSSGHLRKVEEEGYYLWDVAKDYLLRPGIAGGIVGVANIGIFAGAARTFYTQPHLRRDTKVISAAVAATVALLSVEGFVVKKYSQTPRGQEEARRAKEGSLINRFLREQILRPGVLGGILGIVNAGILGAIGYFSYINWDKPTWDRRVVSAVSVGVLALWSGESVVAEHIRSSRRQ</sequence>